<name>A0A166KTI5_9AGAM</name>
<feature type="region of interest" description="Disordered" evidence="1">
    <location>
        <begin position="123"/>
        <end position="169"/>
    </location>
</feature>
<evidence type="ECO:0000313" key="2">
    <source>
        <dbReference type="EMBL" id="KZP22238.1"/>
    </source>
</evidence>
<evidence type="ECO:0000313" key="3">
    <source>
        <dbReference type="Proteomes" id="UP000076532"/>
    </source>
</evidence>
<feature type="compositionally biased region" description="Polar residues" evidence="1">
    <location>
        <begin position="1"/>
        <end position="15"/>
    </location>
</feature>
<sequence length="303" mass="33630">MSANIIETSTKTQSRAAPDHDLAEGATKPGLGASAETGHPLDARDQGGPSRKKTKDEKKNRRGANKCRRFVKARDDLDLFSGSMWEFGAGCRFTHDMAAYLPAKPKDSQSPASSELSDVSHFVHIPPQPESTDAERIRPEMPRGRRRPGERGARMRHPHESDWNTFGSQKDEWDSRAVMDGENALERMPPPPHPLEGSLPHLLFHDLPQKLPAYVDTTGVSEMSNPTRFGQECTASRTHATASCWAMQVWGMRFRCCGEGRHACYLNCNGELDEDELEDAVISSFPNAFVTSLTMLLQLTKGK</sequence>
<dbReference type="Proteomes" id="UP000076532">
    <property type="component" value="Unassembled WGS sequence"/>
</dbReference>
<reference evidence="2 3" key="1">
    <citation type="journal article" date="2016" name="Mol. Biol. Evol.">
        <title>Comparative Genomics of Early-Diverging Mushroom-Forming Fungi Provides Insights into the Origins of Lignocellulose Decay Capabilities.</title>
        <authorList>
            <person name="Nagy L.G."/>
            <person name="Riley R."/>
            <person name="Tritt A."/>
            <person name="Adam C."/>
            <person name="Daum C."/>
            <person name="Floudas D."/>
            <person name="Sun H."/>
            <person name="Yadav J.S."/>
            <person name="Pangilinan J."/>
            <person name="Larsson K.H."/>
            <person name="Matsuura K."/>
            <person name="Barry K."/>
            <person name="Labutti K."/>
            <person name="Kuo R."/>
            <person name="Ohm R.A."/>
            <person name="Bhattacharya S.S."/>
            <person name="Shirouzu T."/>
            <person name="Yoshinaga Y."/>
            <person name="Martin F.M."/>
            <person name="Grigoriev I.V."/>
            <person name="Hibbett D.S."/>
        </authorList>
    </citation>
    <scope>NUCLEOTIDE SEQUENCE [LARGE SCALE GENOMIC DNA]</scope>
    <source>
        <strain evidence="2 3">CBS 109695</strain>
    </source>
</reference>
<proteinExistence type="predicted"/>
<gene>
    <name evidence="2" type="ORF">FIBSPDRAFT_890579</name>
</gene>
<dbReference type="STRING" id="436010.A0A166KTI5"/>
<dbReference type="AlphaFoldDB" id="A0A166KTI5"/>
<organism evidence="2 3">
    <name type="scientific">Athelia psychrophila</name>
    <dbReference type="NCBI Taxonomy" id="1759441"/>
    <lineage>
        <taxon>Eukaryota</taxon>
        <taxon>Fungi</taxon>
        <taxon>Dikarya</taxon>
        <taxon>Basidiomycota</taxon>
        <taxon>Agaricomycotina</taxon>
        <taxon>Agaricomycetes</taxon>
        <taxon>Agaricomycetidae</taxon>
        <taxon>Atheliales</taxon>
        <taxon>Atheliaceae</taxon>
        <taxon>Athelia</taxon>
    </lineage>
</organism>
<keyword evidence="3" id="KW-1185">Reference proteome</keyword>
<dbReference type="OrthoDB" id="259935at2759"/>
<feature type="compositionally biased region" description="Basic and acidic residues" evidence="1">
    <location>
        <begin position="133"/>
        <end position="162"/>
    </location>
</feature>
<protein>
    <submittedName>
        <fullName evidence="2">Uncharacterized protein</fullName>
    </submittedName>
</protein>
<feature type="region of interest" description="Disordered" evidence="1">
    <location>
        <begin position="1"/>
        <end position="65"/>
    </location>
</feature>
<dbReference type="EMBL" id="KV417541">
    <property type="protein sequence ID" value="KZP22238.1"/>
    <property type="molecule type" value="Genomic_DNA"/>
</dbReference>
<evidence type="ECO:0000256" key="1">
    <source>
        <dbReference type="SAM" id="MobiDB-lite"/>
    </source>
</evidence>
<accession>A0A166KTI5</accession>